<accession>A0A2V0PAU4</accession>
<dbReference type="PROSITE" id="PS50127">
    <property type="entry name" value="UBC_2"/>
    <property type="match status" value="1"/>
</dbReference>
<feature type="compositionally biased region" description="Basic and acidic residues" evidence="5">
    <location>
        <begin position="8"/>
        <end position="21"/>
    </location>
</feature>
<keyword evidence="2 4" id="KW-0833">Ubl conjugation pathway</keyword>
<dbReference type="SUPFAM" id="SSF54495">
    <property type="entry name" value="UBC-like"/>
    <property type="match status" value="1"/>
</dbReference>
<dbReference type="InterPro" id="IPR050113">
    <property type="entry name" value="Ub_conjugating_enzyme"/>
</dbReference>
<keyword evidence="4" id="KW-0547">Nucleotide-binding</keyword>
<comment type="similarity">
    <text evidence="4">Belongs to the ubiquitin-conjugating enzyme family.</text>
</comment>
<gene>
    <name evidence="7" type="ORF">Rsub_07524</name>
</gene>
<dbReference type="Proteomes" id="UP000247498">
    <property type="component" value="Unassembled WGS sequence"/>
</dbReference>
<dbReference type="InterPro" id="IPR000608">
    <property type="entry name" value="UBC"/>
</dbReference>
<evidence type="ECO:0000313" key="8">
    <source>
        <dbReference type="Proteomes" id="UP000247498"/>
    </source>
</evidence>
<dbReference type="InterPro" id="IPR023313">
    <property type="entry name" value="UBQ-conjugating_AS"/>
</dbReference>
<dbReference type="Gene3D" id="3.10.110.10">
    <property type="entry name" value="Ubiquitin Conjugating Enzyme"/>
    <property type="match status" value="1"/>
</dbReference>
<proteinExistence type="inferred from homology"/>
<sequence length="167" mass="18599">MAGLARGRLAEERKQWRKDHPPGFVAKPRTKADGSTDLMIWDCKVPGREGTDWEGGLFPVTIVFSEGYPNQAPACYLPQGFFHPNVFENGQICLSLINDDPDLGGAWRPAVTNKQILQGIQELLDDPYTRSPAQRLATELHAADPEAYRRHVRAMVARYPADREGAA</sequence>
<evidence type="ECO:0000256" key="4">
    <source>
        <dbReference type="RuleBase" id="RU362109"/>
    </source>
</evidence>
<keyword evidence="8" id="KW-1185">Reference proteome</keyword>
<dbReference type="GO" id="GO:0005524">
    <property type="term" value="F:ATP binding"/>
    <property type="evidence" value="ECO:0007669"/>
    <property type="project" value="UniProtKB-UniRule"/>
</dbReference>
<dbReference type="AlphaFoldDB" id="A0A2V0PAU4"/>
<dbReference type="Pfam" id="PF00179">
    <property type="entry name" value="UQ_con"/>
    <property type="match status" value="1"/>
</dbReference>
<evidence type="ECO:0000259" key="6">
    <source>
        <dbReference type="PROSITE" id="PS50127"/>
    </source>
</evidence>
<reference evidence="7 8" key="1">
    <citation type="journal article" date="2018" name="Sci. Rep.">
        <title>Raphidocelis subcapitata (=Pseudokirchneriella subcapitata) provides an insight into genome evolution and environmental adaptations in the Sphaeropleales.</title>
        <authorList>
            <person name="Suzuki S."/>
            <person name="Yamaguchi H."/>
            <person name="Nakajima N."/>
            <person name="Kawachi M."/>
        </authorList>
    </citation>
    <scope>NUCLEOTIDE SEQUENCE [LARGE SCALE GENOMIC DNA]</scope>
    <source>
        <strain evidence="7 8">NIES-35</strain>
    </source>
</reference>
<evidence type="ECO:0000313" key="7">
    <source>
        <dbReference type="EMBL" id="GBF95023.1"/>
    </source>
</evidence>
<dbReference type="PROSITE" id="PS00183">
    <property type="entry name" value="UBC_1"/>
    <property type="match status" value="1"/>
</dbReference>
<dbReference type="InParanoid" id="A0A2V0PAU4"/>
<dbReference type="InterPro" id="IPR016135">
    <property type="entry name" value="UBQ-conjugating_enzyme/RWD"/>
</dbReference>
<evidence type="ECO:0000256" key="3">
    <source>
        <dbReference type="PROSITE-ProRule" id="PRU10133"/>
    </source>
</evidence>
<dbReference type="GO" id="GO:0016740">
    <property type="term" value="F:transferase activity"/>
    <property type="evidence" value="ECO:0007669"/>
    <property type="project" value="UniProtKB-KW"/>
</dbReference>
<comment type="caution">
    <text evidence="7">The sequence shown here is derived from an EMBL/GenBank/DDBJ whole genome shotgun (WGS) entry which is preliminary data.</text>
</comment>
<dbReference type="EMBL" id="BDRX01000059">
    <property type="protein sequence ID" value="GBF95023.1"/>
    <property type="molecule type" value="Genomic_DNA"/>
</dbReference>
<evidence type="ECO:0000256" key="5">
    <source>
        <dbReference type="SAM" id="MobiDB-lite"/>
    </source>
</evidence>
<name>A0A2V0PAU4_9CHLO</name>
<protein>
    <submittedName>
        <fullName evidence="7">SUMO-conjugating enzyme-like</fullName>
    </submittedName>
</protein>
<feature type="region of interest" description="Disordered" evidence="5">
    <location>
        <begin position="1"/>
        <end position="24"/>
    </location>
</feature>
<keyword evidence="1" id="KW-0808">Transferase</keyword>
<feature type="domain" description="UBC core" evidence="6">
    <location>
        <begin position="4"/>
        <end position="161"/>
    </location>
</feature>
<organism evidence="7 8">
    <name type="scientific">Raphidocelis subcapitata</name>
    <dbReference type="NCBI Taxonomy" id="307507"/>
    <lineage>
        <taxon>Eukaryota</taxon>
        <taxon>Viridiplantae</taxon>
        <taxon>Chlorophyta</taxon>
        <taxon>core chlorophytes</taxon>
        <taxon>Chlorophyceae</taxon>
        <taxon>CS clade</taxon>
        <taxon>Sphaeropleales</taxon>
        <taxon>Selenastraceae</taxon>
        <taxon>Raphidocelis</taxon>
    </lineage>
</organism>
<dbReference type="STRING" id="307507.A0A2V0PAU4"/>
<keyword evidence="4" id="KW-0067">ATP-binding</keyword>
<dbReference type="SMART" id="SM00212">
    <property type="entry name" value="UBCc"/>
    <property type="match status" value="1"/>
</dbReference>
<feature type="active site" description="Glycyl thioester intermediate" evidence="3">
    <location>
        <position position="93"/>
    </location>
</feature>
<evidence type="ECO:0000256" key="1">
    <source>
        <dbReference type="ARBA" id="ARBA00022679"/>
    </source>
</evidence>
<dbReference type="PANTHER" id="PTHR24067">
    <property type="entry name" value="UBIQUITIN-CONJUGATING ENZYME E2"/>
    <property type="match status" value="1"/>
</dbReference>
<dbReference type="OrthoDB" id="6600758at2759"/>
<dbReference type="CDD" id="cd23798">
    <property type="entry name" value="UBCc_UBE2I"/>
    <property type="match status" value="1"/>
</dbReference>
<evidence type="ECO:0000256" key="2">
    <source>
        <dbReference type="ARBA" id="ARBA00022786"/>
    </source>
</evidence>